<dbReference type="RefSeq" id="XP_041287871.1">
    <property type="nucleotide sequence ID" value="XM_041438700.1"/>
</dbReference>
<evidence type="ECO:0000313" key="3">
    <source>
        <dbReference type="EMBL" id="KAG2095446.1"/>
    </source>
</evidence>
<accession>A0A9P7EWP9</accession>
<comment type="caution">
    <text evidence="3">The sequence shown here is derived from an EMBL/GenBank/DDBJ whole genome shotgun (WGS) entry which is preliminary data.</text>
</comment>
<organism evidence="3 4">
    <name type="scientific">Suillus discolor</name>
    <dbReference type="NCBI Taxonomy" id="1912936"/>
    <lineage>
        <taxon>Eukaryota</taxon>
        <taxon>Fungi</taxon>
        <taxon>Dikarya</taxon>
        <taxon>Basidiomycota</taxon>
        <taxon>Agaricomycotina</taxon>
        <taxon>Agaricomycetes</taxon>
        <taxon>Agaricomycetidae</taxon>
        <taxon>Boletales</taxon>
        <taxon>Suillineae</taxon>
        <taxon>Suillaceae</taxon>
        <taxon>Suillus</taxon>
    </lineage>
</organism>
<sequence>MSTLGGSGKQFSCFIVVLLVTLVIRVVCGQQNVGFHDYLHSKDVLVSRKSTKSEILKTHAEIETGGSREPRDPHQLPGIAAVVP</sequence>
<dbReference type="AlphaFoldDB" id="A0A9P7EWP9"/>
<evidence type="ECO:0000313" key="4">
    <source>
        <dbReference type="Proteomes" id="UP000823399"/>
    </source>
</evidence>
<feature type="signal peptide" evidence="2">
    <location>
        <begin position="1"/>
        <end position="29"/>
    </location>
</feature>
<keyword evidence="2" id="KW-0732">Signal</keyword>
<gene>
    <name evidence="3" type="ORF">F5147DRAFT_718305</name>
</gene>
<evidence type="ECO:0000256" key="2">
    <source>
        <dbReference type="SAM" id="SignalP"/>
    </source>
</evidence>
<proteinExistence type="predicted"/>
<dbReference type="Proteomes" id="UP000823399">
    <property type="component" value="Unassembled WGS sequence"/>
</dbReference>
<name>A0A9P7EWP9_9AGAM</name>
<dbReference type="EMBL" id="JABBWM010000074">
    <property type="protein sequence ID" value="KAG2095446.1"/>
    <property type="molecule type" value="Genomic_DNA"/>
</dbReference>
<feature type="region of interest" description="Disordered" evidence="1">
    <location>
        <begin position="61"/>
        <end position="84"/>
    </location>
</feature>
<keyword evidence="4" id="KW-1185">Reference proteome</keyword>
<reference evidence="3" key="1">
    <citation type="journal article" date="2020" name="New Phytol.">
        <title>Comparative genomics reveals dynamic genome evolution in host specialist ectomycorrhizal fungi.</title>
        <authorList>
            <person name="Lofgren L.A."/>
            <person name="Nguyen N.H."/>
            <person name="Vilgalys R."/>
            <person name="Ruytinx J."/>
            <person name="Liao H.L."/>
            <person name="Branco S."/>
            <person name="Kuo A."/>
            <person name="LaButti K."/>
            <person name="Lipzen A."/>
            <person name="Andreopoulos W."/>
            <person name="Pangilinan J."/>
            <person name="Riley R."/>
            <person name="Hundley H."/>
            <person name="Na H."/>
            <person name="Barry K."/>
            <person name="Grigoriev I.V."/>
            <person name="Stajich J.E."/>
            <person name="Kennedy P.G."/>
        </authorList>
    </citation>
    <scope>NUCLEOTIDE SEQUENCE</scope>
    <source>
        <strain evidence="3">FC423</strain>
    </source>
</reference>
<dbReference type="GeneID" id="64700959"/>
<protein>
    <submittedName>
        <fullName evidence="3">Uncharacterized protein</fullName>
    </submittedName>
</protein>
<feature type="compositionally biased region" description="Basic and acidic residues" evidence="1">
    <location>
        <begin position="61"/>
        <end position="74"/>
    </location>
</feature>
<feature type="chain" id="PRO_5040441437" evidence="2">
    <location>
        <begin position="30"/>
        <end position="84"/>
    </location>
</feature>
<evidence type="ECO:0000256" key="1">
    <source>
        <dbReference type="SAM" id="MobiDB-lite"/>
    </source>
</evidence>